<keyword evidence="1" id="KW-1133">Transmembrane helix</keyword>
<protein>
    <recommendedName>
        <fullName evidence="4">Phage abortive infection protein</fullName>
    </recommendedName>
</protein>
<keyword evidence="1" id="KW-0812">Transmembrane</keyword>
<dbReference type="RefSeq" id="WP_229352132.1">
    <property type="nucleotide sequence ID" value="NZ_BAABAO010000003.1"/>
</dbReference>
<keyword evidence="1" id="KW-0472">Membrane</keyword>
<gene>
    <name evidence="2" type="ORF">GCM10022250_08110</name>
</gene>
<dbReference type="Pfam" id="PF16872">
    <property type="entry name" value="putAbiC"/>
    <property type="match status" value="1"/>
</dbReference>
<accession>A0ABP7XQK5</accession>
<evidence type="ECO:0000313" key="2">
    <source>
        <dbReference type="EMBL" id="GAA4123949.1"/>
    </source>
</evidence>
<dbReference type="Proteomes" id="UP001501333">
    <property type="component" value="Unassembled WGS sequence"/>
</dbReference>
<organism evidence="2 3">
    <name type="scientific">Flavobacterium chungbukense</name>
    <dbReference type="NCBI Taxonomy" id="877464"/>
    <lineage>
        <taxon>Bacteria</taxon>
        <taxon>Pseudomonadati</taxon>
        <taxon>Bacteroidota</taxon>
        <taxon>Flavobacteriia</taxon>
        <taxon>Flavobacteriales</taxon>
        <taxon>Flavobacteriaceae</taxon>
        <taxon>Flavobacterium</taxon>
    </lineage>
</organism>
<name>A0ABP7XQK5_9FLAO</name>
<feature type="transmembrane region" description="Helical" evidence="1">
    <location>
        <begin position="12"/>
        <end position="36"/>
    </location>
</feature>
<evidence type="ECO:0008006" key="4">
    <source>
        <dbReference type="Google" id="ProtNLM"/>
    </source>
</evidence>
<dbReference type="InterPro" id="IPR031709">
    <property type="entry name" value="PutAbiC"/>
</dbReference>
<dbReference type="EMBL" id="BAABAO010000003">
    <property type="protein sequence ID" value="GAA4123949.1"/>
    <property type="molecule type" value="Genomic_DNA"/>
</dbReference>
<evidence type="ECO:0000313" key="3">
    <source>
        <dbReference type="Proteomes" id="UP001501333"/>
    </source>
</evidence>
<evidence type="ECO:0000256" key="1">
    <source>
        <dbReference type="SAM" id="Phobius"/>
    </source>
</evidence>
<reference evidence="3" key="1">
    <citation type="journal article" date="2019" name="Int. J. Syst. Evol. Microbiol.">
        <title>The Global Catalogue of Microorganisms (GCM) 10K type strain sequencing project: providing services to taxonomists for standard genome sequencing and annotation.</title>
        <authorList>
            <consortium name="The Broad Institute Genomics Platform"/>
            <consortium name="The Broad Institute Genome Sequencing Center for Infectious Disease"/>
            <person name="Wu L."/>
            <person name="Ma J."/>
        </authorList>
    </citation>
    <scope>NUCLEOTIDE SEQUENCE [LARGE SCALE GENOMIC DNA]</scope>
    <source>
        <strain evidence="3">JCM 17386</strain>
    </source>
</reference>
<feature type="transmembrane region" description="Helical" evidence="1">
    <location>
        <begin position="51"/>
        <end position="72"/>
    </location>
</feature>
<keyword evidence="3" id="KW-1185">Reference proteome</keyword>
<comment type="caution">
    <text evidence="2">The sequence shown here is derived from an EMBL/GenBank/DDBJ whole genome shotgun (WGS) entry which is preliminary data.</text>
</comment>
<proteinExistence type="predicted"/>
<sequence length="401" mass="48498">MSDNAIKNLTISLIIFVGFTMLYFLINTTINGYWIWGKNLDFTVTGQFGDFIGGFLGTIINGAAFYFLYLTLNEQRKSSLKQSFETKIYELIHLHRENISELKYTKFYKTKIETSESRKVFRIIVQEFLECFHEVKRFTKMYPEIEIFKPNYKIELEKIRKSNNCKATVNELAYIDIAFCLFYFGVSKESETIILHKFYNRYEKEFILRLKTFLQLKPKEENTDAFTEWKKFKNYEVNQMRIIFEDVYIKNRKPTSINLNEEKTKLYLNLNSEKFYGGHQHRLGHYFRHLFQTFKYLSLQNYLSKDEKYFYAKTIRAQLSTYEQFILFFNSLSSLGMKWEYTVDLQNLPENIELEEYKFISTYNLIKNLPGSQYYDFTYRRFYPKVDYEYKDDITYSKKAF</sequence>